<reference evidence="1 2" key="1">
    <citation type="journal article" date="2022" name="Plant J.">
        <title>Chromosome-level genome of Camellia lanceoleosa provides a valuable resource for understanding genome evolution and self-incompatibility.</title>
        <authorList>
            <person name="Gong W."/>
            <person name="Xiao S."/>
            <person name="Wang L."/>
            <person name="Liao Z."/>
            <person name="Chang Y."/>
            <person name="Mo W."/>
            <person name="Hu G."/>
            <person name="Li W."/>
            <person name="Zhao G."/>
            <person name="Zhu H."/>
            <person name="Hu X."/>
            <person name="Ji K."/>
            <person name="Xiang X."/>
            <person name="Song Q."/>
            <person name="Yuan D."/>
            <person name="Jin S."/>
            <person name="Zhang L."/>
        </authorList>
    </citation>
    <scope>NUCLEOTIDE SEQUENCE [LARGE SCALE GENOMIC DNA]</scope>
    <source>
        <strain evidence="1">SQ_2022a</strain>
    </source>
</reference>
<dbReference type="Proteomes" id="UP001060215">
    <property type="component" value="Chromosome 6"/>
</dbReference>
<sequence>MAEFEIAVHRPTVSFPLRSSPIPEGVGTWTSPDHGQFKFNWDVATKKGSSQASIAVVLRNASGQILNGLSKTEYISSSFQGEALACRWACLFAQACGLPGAIIEGDNRSVIILSVSETVPPWECGLIIEDIRSLASQEMLILQWRPRSANSVAHCVAQASLHGYLPQDWVSNPPAALAVLTGAP</sequence>
<dbReference type="EMBL" id="CM045763">
    <property type="protein sequence ID" value="KAI8020766.1"/>
    <property type="molecule type" value="Genomic_DNA"/>
</dbReference>
<accession>A0ACC0I9Y8</accession>
<gene>
    <name evidence="1" type="ORF">LOK49_LG03G00049</name>
</gene>
<protein>
    <submittedName>
        <fullName evidence="1">Uncharacterized protein</fullName>
    </submittedName>
</protein>
<evidence type="ECO:0000313" key="2">
    <source>
        <dbReference type="Proteomes" id="UP001060215"/>
    </source>
</evidence>
<name>A0ACC0I9Y8_9ERIC</name>
<comment type="caution">
    <text evidence="1">The sequence shown here is derived from an EMBL/GenBank/DDBJ whole genome shotgun (WGS) entry which is preliminary data.</text>
</comment>
<evidence type="ECO:0000313" key="1">
    <source>
        <dbReference type="EMBL" id="KAI8020766.1"/>
    </source>
</evidence>
<organism evidence="1 2">
    <name type="scientific">Camellia lanceoleosa</name>
    <dbReference type="NCBI Taxonomy" id="1840588"/>
    <lineage>
        <taxon>Eukaryota</taxon>
        <taxon>Viridiplantae</taxon>
        <taxon>Streptophyta</taxon>
        <taxon>Embryophyta</taxon>
        <taxon>Tracheophyta</taxon>
        <taxon>Spermatophyta</taxon>
        <taxon>Magnoliopsida</taxon>
        <taxon>eudicotyledons</taxon>
        <taxon>Gunneridae</taxon>
        <taxon>Pentapetalae</taxon>
        <taxon>asterids</taxon>
        <taxon>Ericales</taxon>
        <taxon>Theaceae</taxon>
        <taxon>Camellia</taxon>
    </lineage>
</organism>
<keyword evidence="2" id="KW-1185">Reference proteome</keyword>
<proteinExistence type="predicted"/>